<sequence length="222" mass="23943">MVTSLRRWSLPCLIAGIMLPVLPAVADDVEGVIRLGHHPSAGVVHVNDSHVVVRGQSPDQSSATPAPIAQANCEQQNCPQQYSQQCPQQCPQSSEVVTCKKAPLPWQIVSWIHNDFARKGAWFRGKCGHGDGSGHHQDYPLAGKYHIVYPQDPSYFDARDGQVYAAQGYGGPVSVPLAPVVNHTYNYGWGVPSSRLTPVLHPVTQAPPAVVPGVYPSAPIAY</sequence>
<protein>
    <submittedName>
        <fullName evidence="2">Uncharacterized protein</fullName>
    </submittedName>
</protein>
<dbReference type="RefSeq" id="WP_139228367.1">
    <property type="nucleotide sequence ID" value="NZ_FOQD01000006.1"/>
</dbReference>
<evidence type="ECO:0000256" key="1">
    <source>
        <dbReference type="SAM" id="SignalP"/>
    </source>
</evidence>
<dbReference type="OrthoDB" id="211632at2"/>
<name>A0A1I3G0A2_9PLAN</name>
<dbReference type="AlphaFoldDB" id="A0A1I3G0A2"/>
<feature type="chain" id="PRO_5011761923" evidence="1">
    <location>
        <begin position="27"/>
        <end position="222"/>
    </location>
</feature>
<organism evidence="2 3">
    <name type="scientific">Planctomicrobium piriforme</name>
    <dbReference type="NCBI Taxonomy" id="1576369"/>
    <lineage>
        <taxon>Bacteria</taxon>
        <taxon>Pseudomonadati</taxon>
        <taxon>Planctomycetota</taxon>
        <taxon>Planctomycetia</taxon>
        <taxon>Planctomycetales</taxon>
        <taxon>Planctomycetaceae</taxon>
        <taxon>Planctomicrobium</taxon>
    </lineage>
</organism>
<dbReference type="STRING" id="1576369.SAMN05421753_106115"/>
<dbReference type="Proteomes" id="UP000199518">
    <property type="component" value="Unassembled WGS sequence"/>
</dbReference>
<keyword evidence="1" id="KW-0732">Signal</keyword>
<evidence type="ECO:0000313" key="3">
    <source>
        <dbReference type="Proteomes" id="UP000199518"/>
    </source>
</evidence>
<gene>
    <name evidence="2" type="ORF">SAMN05421753_106115</name>
</gene>
<proteinExistence type="predicted"/>
<dbReference type="EMBL" id="FOQD01000006">
    <property type="protein sequence ID" value="SFI16889.1"/>
    <property type="molecule type" value="Genomic_DNA"/>
</dbReference>
<evidence type="ECO:0000313" key="2">
    <source>
        <dbReference type="EMBL" id="SFI16889.1"/>
    </source>
</evidence>
<reference evidence="3" key="1">
    <citation type="submission" date="2016-10" db="EMBL/GenBank/DDBJ databases">
        <authorList>
            <person name="Varghese N."/>
            <person name="Submissions S."/>
        </authorList>
    </citation>
    <scope>NUCLEOTIDE SEQUENCE [LARGE SCALE GENOMIC DNA]</scope>
    <source>
        <strain evidence="3">DSM 26348</strain>
    </source>
</reference>
<feature type="signal peptide" evidence="1">
    <location>
        <begin position="1"/>
        <end position="26"/>
    </location>
</feature>
<accession>A0A1I3G0A2</accession>
<keyword evidence="3" id="KW-1185">Reference proteome</keyword>